<evidence type="ECO:0000256" key="1">
    <source>
        <dbReference type="SAM" id="MobiDB-lite"/>
    </source>
</evidence>
<evidence type="ECO:0008006" key="5">
    <source>
        <dbReference type="Google" id="ProtNLM"/>
    </source>
</evidence>
<feature type="transmembrane region" description="Helical" evidence="2">
    <location>
        <begin position="197"/>
        <end position="215"/>
    </location>
</feature>
<protein>
    <recommendedName>
        <fullName evidence="5">Transmembrane protein</fullName>
    </recommendedName>
</protein>
<evidence type="ECO:0000313" key="3">
    <source>
        <dbReference type="EMBL" id="MEK8053357.1"/>
    </source>
</evidence>
<proteinExistence type="predicted"/>
<accession>A0ABU9CS19</accession>
<keyword evidence="2" id="KW-1133">Transmembrane helix</keyword>
<feature type="region of interest" description="Disordered" evidence="1">
    <location>
        <begin position="81"/>
        <end position="176"/>
    </location>
</feature>
<evidence type="ECO:0000256" key="2">
    <source>
        <dbReference type="SAM" id="Phobius"/>
    </source>
</evidence>
<reference evidence="3 4" key="1">
    <citation type="submission" date="2024-04" db="EMBL/GenBank/DDBJ databases">
        <title>Novel species of the genus Ideonella isolated from streams.</title>
        <authorList>
            <person name="Lu H."/>
        </authorList>
    </citation>
    <scope>NUCLEOTIDE SEQUENCE [LARGE SCALE GENOMIC DNA]</scope>
    <source>
        <strain evidence="3 4">DXS22W</strain>
    </source>
</reference>
<keyword evidence="2" id="KW-0812">Transmembrane</keyword>
<gene>
    <name evidence="3" type="ORF">AACH10_24080</name>
</gene>
<dbReference type="RefSeq" id="WP_341413095.1">
    <property type="nucleotide sequence ID" value="NZ_JBBUTH010000011.1"/>
</dbReference>
<feature type="compositionally biased region" description="Basic and acidic residues" evidence="1">
    <location>
        <begin position="140"/>
        <end position="158"/>
    </location>
</feature>
<dbReference type="Proteomes" id="UP001365405">
    <property type="component" value="Unassembled WGS sequence"/>
</dbReference>
<dbReference type="EMBL" id="JBBUTH010000011">
    <property type="protein sequence ID" value="MEK8053357.1"/>
    <property type="molecule type" value="Genomic_DNA"/>
</dbReference>
<keyword evidence="2" id="KW-0472">Membrane</keyword>
<evidence type="ECO:0000313" key="4">
    <source>
        <dbReference type="Proteomes" id="UP001365405"/>
    </source>
</evidence>
<feature type="compositionally biased region" description="Low complexity" evidence="1">
    <location>
        <begin position="109"/>
        <end position="122"/>
    </location>
</feature>
<name>A0ABU9CS19_9BURK</name>
<sequence length="218" mass="22665">MQVVNGVECGLPWWGTASGVWRILFVASMFLAQEALRAAPVSGGGVSEADASPVGTAQISTGNRNLDKLLEAAPAGATGTAVAASGSGAKGREPSQASSAPGLREASLQQAIRAEAAAQAEAKSPKRGDNRGVLLGMGENEMRSDAAEVDPTTRRRWDGPPSSEGSSRQKSGPSTESMAIEALREVADYLRTHRLELLSILGLLAALGVIVKLYIRRT</sequence>
<comment type="caution">
    <text evidence="3">The sequence shown here is derived from an EMBL/GenBank/DDBJ whole genome shotgun (WGS) entry which is preliminary data.</text>
</comment>
<keyword evidence="4" id="KW-1185">Reference proteome</keyword>
<organism evidence="3 4">
    <name type="scientific">Pseudaquabacterium inlustre</name>
    <dbReference type="NCBI Taxonomy" id="2984192"/>
    <lineage>
        <taxon>Bacteria</taxon>
        <taxon>Pseudomonadati</taxon>
        <taxon>Pseudomonadota</taxon>
        <taxon>Betaproteobacteria</taxon>
        <taxon>Burkholderiales</taxon>
        <taxon>Sphaerotilaceae</taxon>
        <taxon>Pseudaquabacterium</taxon>
    </lineage>
</organism>
<feature type="compositionally biased region" description="Polar residues" evidence="1">
    <location>
        <begin position="163"/>
        <end position="176"/>
    </location>
</feature>